<protein>
    <recommendedName>
        <fullName evidence="3">DDE Tnp4 domain-containing protein</fullName>
    </recommendedName>
</protein>
<evidence type="ECO:0000313" key="1">
    <source>
        <dbReference type="EMBL" id="KAF0705415.1"/>
    </source>
</evidence>
<reference evidence="1 2" key="1">
    <citation type="submission" date="2019-06" db="EMBL/GenBank/DDBJ databases">
        <title>Genomics analysis of Aphanomyces spp. identifies a new class of oomycete effector associated with host adaptation.</title>
        <authorList>
            <person name="Gaulin E."/>
        </authorList>
    </citation>
    <scope>NUCLEOTIDE SEQUENCE [LARGE SCALE GENOMIC DNA]</scope>
    <source>
        <strain evidence="1 2">E</strain>
    </source>
</reference>
<dbReference type="EMBL" id="VJMI01020114">
    <property type="protein sequence ID" value="KAF0705415.1"/>
    <property type="molecule type" value="Genomic_DNA"/>
</dbReference>
<sequence length="102" mass="11620">MKHDVAHRVAMALFYLCDVDGIAYTTQVFRICRTLAKSFTTHVIKTLVHFCFATTVMLPTTEAVWQTNKDEIEVIAGFPDVCCAVDGTLIRIKRFADDEDYR</sequence>
<accession>A0A6A4ZD76</accession>
<proteinExistence type="predicted"/>
<organism evidence="1 2">
    <name type="scientific">Aphanomyces astaci</name>
    <name type="common">Crayfish plague agent</name>
    <dbReference type="NCBI Taxonomy" id="112090"/>
    <lineage>
        <taxon>Eukaryota</taxon>
        <taxon>Sar</taxon>
        <taxon>Stramenopiles</taxon>
        <taxon>Oomycota</taxon>
        <taxon>Saprolegniomycetes</taxon>
        <taxon>Saprolegniales</taxon>
        <taxon>Verrucalvaceae</taxon>
        <taxon>Aphanomyces</taxon>
    </lineage>
</organism>
<dbReference type="AlphaFoldDB" id="A0A6A4ZD76"/>
<dbReference type="Proteomes" id="UP000469452">
    <property type="component" value="Unassembled WGS sequence"/>
</dbReference>
<gene>
    <name evidence="1" type="ORF">AaE_014523</name>
</gene>
<evidence type="ECO:0008006" key="3">
    <source>
        <dbReference type="Google" id="ProtNLM"/>
    </source>
</evidence>
<comment type="caution">
    <text evidence="1">The sequence shown here is derived from an EMBL/GenBank/DDBJ whole genome shotgun (WGS) entry which is preliminary data.</text>
</comment>
<evidence type="ECO:0000313" key="2">
    <source>
        <dbReference type="Proteomes" id="UP000469452"/>
    </source>
</evidence>
<name>A0A6A4ZD76_APHAT</name>